<evidence type="ECO:0000313" key="1">
    <source>
        <dbReference type="EMBL" id="KAG8229421.1"/>
    </source>
</evidence>
<dbReference type="EMBL" id="KZ308428">
    <property type="protein sequence ID" value="KAG8229421.1"/>
    <property type="molecule type" value="Genomic_DNA"/>
</dbReference>
<comment type="caution">
    <text evidence="1">The sequence shown here is derived from an EMBL/GenBank/DDBJ whole genome shotgun (WGS) entry which is preliminary data.</text>
</comment>
<protein>
    <recommendedName>
        <fullName evidence="3">DDE-1 domain-containing protein</fullName>
    </recommendedName>
</protein>
<dbReference type="Gene3D" id="3.60.10.10">
    <property type="entry name" value="Endonuclease/exonuclease/phosphatase"/>
    <property type="match status" value="1"/>
</dbReference>
<dbReference type="InterPro" id="IPR036691">
    <property type="entry name" value="Endo/exonu/phosph_ase_sf"/>
</dbReference>
<accession>A0A8K0K844</accession>
<dbReference type="Proteomes" id="UP000792457">
    <property type="component" value="Unassembled WGS sequence"/>
</dbReference>
<dbReference type="OrthoDB" id="10667126at2759"/>
<gene>
    <name evidence="1" type="ORF">J437_LFUL000942</name>
</gene>
<proteinExistence type="predicted"/>
<evidence type="ECO:0008006" key="3">
    <source>
        <dbReference type="Google" id="ProtNLM"/>
    </source>
</evidence>
<reference evidence="1" key="2">
    <citation type="submission" date="2017-10" db="EMBL/GenBank/DDBJ databases">
        <title>Ladona fulva Genome sequencing and assembly.</title>
        <authorList>
            <person name="Murali S."/>
            <person name="Richards S."/>
            <person name="Bandaranaike D."/>
            <person name="Bellair M."/>
            <person name="Blankenburg K."/>
            <person name="Chao H."/>
            <person name="Dinh H."/>
            <person name="Doddapaneni H."/>
            <person name="Dugan-Rocha S."/>
            <person name="Elkadiri S."/>
            <person name="Gnanaolivu R."/>
            <person name="Hernandez B."/>
            <person name="Skinner E."/>
            <person name="Javaid M."/>
            <person name="Lee S."/>
            <person name="Li M."/>
            <person name="Ming W."/>
            <person name="Munidasa M."/>
            <person name="Muniz J."/>
            <person name="Nguyen L."/>
            <person name="Hughes D."/>
            <person name="Osuji N."/>
            <person name="Pu L.-L."/>
            <person name="Puazo M."/>
            <person name="Qu C."/>
            <person name="Quiroz J."/>
            <person name="Raj R."/>
            <person name="Weissenberger G."/>
            <person name="Xin Y."/>
            <person name="Zou X."/>
            <person name="Han Y."/>
            <person name="Worley K."/>
            <person name="Muzny D."/>
            <person name="Gibbs R."/>
        </authorList>
    </citation>
    <scope>NUCLEOTIDE SEQUENCE</scope>
    <source>
        <strain evidence="1">Sampled in the wild</strain>
    </source>
</reference>
<reference evidence="1" key="1">
    <citation type="submission" date="2013-04" db="EMBL/GenBank/DDBJ databases">
        <authorList>
            <person name="Qu J."/>
            <person name="Murali S.C."/>
            <person name="Bandaranaike D."/>
            <person name="Bellair M."/>
            <person name="Blankenburg K."/>
            <person name="Chao H."/>
            <person name="Dinh H."/>
            <person name="Doddapaneni H."/>
            <person name="Downs B."/>
            <person name="Dugan-Rocha S."/>
            <person name="Elkadiri S."/>
            <person name="Gnanaolivu R.D."/>
            <person name="Hernandez B."/>
            <person name="Javaid M."/>
            <person name="Jayaseelan J.C."/>
            <person name="Lee S."/>
            <person name="Li M."/>
            <person name="Ming W."/>
            <person name="Munidasa M."/>
            <person name="Muniz J."/>
            <person name="Nguyen L."/>
            <person name="Ongeri F."/>
            <person name="Osuji N."/>
            <person name="Pu L.-L."/>
            <person name="Puazo M."/>
            <person name="Qu C."/>
            <person name="Quiroz J."/>
            <person name="Raj R."/>
            <person name="Weissenberger G."/>
            <person name="Xin Y."/>
            <person name="Zou X."/>
            <person name="Han Y."/>
            <person name="Richards S."/>
            <person name="Worley K."/>
            <person name="Muzny D."/>
            <person name="Gibbs R."/>
        </authorList>
    </citation>
    <scope>NUCLEOTIDE SEQUENCE</scope>
    <source>
        <strain evidence="1">Sampled in the wild</strain>
    </source>
</reference>
<evidence type="ECO:0000313" key="2">
    <source>
        <dbReference type="Proteomes" id="UP000792457"/>
    </source>
</evidence>
<dbReference type="AlphaFoldDB" id="A0A8K0K844"/>
<keyword evidence="2" id="KW-1185">Reference proteome</keyword>
<name>A0A8K0K844_LADFU</name>
<organism evidence="1 2">
    <name type="scientific">Ladona fulva</name>
    <name type="common">Scarce chaser dragonfly</name>
    <name type="synonym">Libellula fulva</name>
    <dbReference type="NCBI Taxonomy" id="123851"/>
    <lineage>
        <taxon>Eukaryota</taxon>
        <taxon>Metazoa</taxon>
        <taxon>Ecdysozoa</taxon>
        <taxon>Arthropoda</taxon>
        <taxon>Hexapoda</taxon>
        <taxon>Insecta</taxon>
        <taxon>Pterygota</taxon>
        <taxon>Palaeoptera</taxon>
        <taxon>Odonata</taxon>
        <taxon>Epiprocta</taxon>
        <taxon>Anisoptera</taxon>
        <taxon>Libelluloidea</taxon>
        <taxon>Libellulidae</taxon>
        <taxon>Ladona</taxon>
    </lineage>
</organism>
<sequence>MLTVNPTNLTYKSLNVDKVFESCITTVTIIAQTFIVVTVYRSPSGDFDLFLSKLNSILELMHKSIICPNIIITGNLHAKWENWMMAGIHEYNKTGQMKRPSYKDIVTWIAESWAAVSESCVRNGFLGARGDETYNENENVDDVTLSEINSEEVPKEILNVFSIECITSSATGTLSNNFPPTTNSLFLKPCTDTELAAIISKLSSRQEAGPDEIPGKILFSSYNMIKFPLLFLINESLKQVLAMASLSEVAIAKEVNRDDFSIVSDSSSDSEEDLISIPSSDSECEEEEISMSDLASESGLQATWRPTLHYEDPRDFAGERGSKQDLDVGSNEFSFLRYMLGETNSPSFSRHGPTQKDFRLALYKQMIGNFTSRKISGCKRT</sequence>